<keyword evidence="2 4" id="KW-0503">Monooxygenase</keyword>
<dbReference type="Pfam" id="PF01494">
    <property type="entry name" value="FAD_binding_3"/>
    <property type="match status" value="1"/>
</dbReference>
<dbReference type="SUPFAM" id="SSF51905">
    <property type="entry name" value="FAD/NAD(P)-binding domain"/>
    <property type="match status" value="1"/>
</dbReference>
<proteinExistence type="predicted"/>
<dbReference type="Proteomes" id="UP000677016">
    <property type="component" value="Unassembled WGS sequence"/>
</dbReference>
<reference evidence="4" key="1">
    <citation type="submission" date="2021-04" db="EMBL/GenBank/DDBJ databases">
        <title>Phycicoccus avicenniae sp. nov., a novel endophytic actinomycetes isolated from branch of Avicennia mariana.</title>
        <authorList>
            <person name="Tuo L."/>
        </authorList>
    </citation>
    <scope>NUCLEOTIDE SEQUENCE</scope>
    <source>
        <strain evidence="4">BSK3Z-2</strain>
    </source>
</reference>
<evidence type="ECO:0000256" key="2">
    <source>
        <dbReference type="ARBA" id="ARBA00023033"/>
    </source>
</evidence>
<dbReference type="AlphaFoldDB" id="A0A941D5R1"/>
<evidence type="ECO:0000256" key="1">
    <source>
        <dbReference type="ARBA" id="ARBA00023002"/>
    </source>
</evidence>
<protein>
    <submittedName>
        <fullName evidence="4">FAD-dependent monooxygenase</fullName>
    </submittedName>
</protein>
<dbReference type="GO" id="GO:0071949">
    <property type="term" value="F:FAD binding"/>
    <property type="evidence" value="ECO:0007669"/>
    <property type="project" value="InterPro"/>
</dbReference>
<keyword evidence="1" id="KW-0560">Oxidoreductase</keyword>
<sequence>MPRSPARRVAVVGAGIAGLTLAAALGDDVEVTLHEARPERAGLGASLVLWPSALRALDRLGVRPLLGERMTAAGSGRVFDAEGRPLTRPHRMPLHVVERPDLLAALTASLPRRARLVEAEVDDPEELDADLVVGADGVRSRVRGLVDPRRAGRRGTPWVALRGALATRPAPADVGEYWGPGRLLGLVPSPAGGYWFATHCDDEGVEPLDVDTALRQAREVFSGAGGRARDVLASADPATTSATRLWTAPPLRRYASGRYVVVGDAAHAMTPNLGRGACDAVLDAVRLASALRSGRGTAGYEARRLPPTQAARVASGALMRLALLDRGSGARDRALRTVGAVRRGGRR</sequence>
<dbReference type="EMBL" id="JAGSNF010000003">
    <property type="protein sequence ID" value="MBR7742078.1"/>
    <property type="molecule type" value="Genomic_DNA"/>
</dbReference>
<keyword evidence="5" id="KW-1185">Reference proteome</keyword>
<dbReference type="InterPro" id="IPR050493">
    <property type="entry name" value="FAD-dep_Monooxygenase_BioMet"/>
</dbReference>
<dbReference type="PANTHER" id="PTHR13789">
    <property type="entry name" value="MONOOXYGENASE"/>
    <property type="match status" value="1"/>
</dbReference>
<accession>A0A941D5R1</accession>
<dbReference type="PRINTS" id="PR00420">
    <property type="entry name" value="RNGMNOXGNASE"/>
</dbReference>
<evidence type="ECO:0000313" key="4">
    <source>
        <dbReference type="EMBL" id="MBR7742078.1"/>
    </source>
</evidence>
<comment type="caution">
    <text evidence="4">The sequence shown here is derived from an EMBL/GenBank/DDBJ whole genome shotgun (WGS) entry which is preliminary data.</text>
</comment>
<dbReference type="GO" id="GO:0004497">
    <property type="term" value="F:monooxygenase activity"/>
    <property type="evidence" value="ECO:0007669"/>
    <property type="project" value="UniProtKB-KW"/>
</dbReference>
<evidence type="ECO:0000313" key="5">
    <source>
        <dbReference type="Proteomes" id="UP000677016"/>
    </source>
</evidence>
<evidence type="ECO:0000259" key="3">
    <source>
        <dbReference type="Pfam" id="PF01494"/>
    </source>
</evidence>
<name>A0A941D5R1_9MICO</name>
<dbReference type="PANTHER" id="PTHR13789:SF309">
    <property type="entry name" value="PUTATIVE (AFU_ORTHOLOGUE AFUA_6G14510)-RELATED"/>
    <property type="match status" value="1"/>
</dbReference>
<organism evidence="4 5">
    <name type="scientific">Phycicoccus avicenniae</name>
    <dbReference type="NCBI Taxonomy" id="2828860"/>
    <lineage>
        <taxon>Bacteria</taxon>
        <taxon>Bacillati</taxon>
        <taxon>Actinomycetota</taxon>
        <taxon>Actinomycetes</taxon>
        <taxon>Micrococcales</taxon>
        <taxon>Intrasporangiaceae</taxon>
        <taxon>Phycicoccus</taxon>
    </lineage>
</organism>
<dbReference type="InterPro" id="IPR002938">
    <property type="entry name" value="FAD-bd"/>
</dbReference>
<gene>
    <name evidence="4" type="ORF">KC207_02060</name>
</gene>
<feature type="domain" description="FAD-binding" evidence="3">
    <location>
        <begin position="113"/>
        <end position="293"/>
    </location>
</feature>
<dbReference type="InterPro" id="IPR036188">
    <property type="entry name" value="FAD/NAD-bd_sf"/>
</dbReference>
<dbReference type="RefSeq" id="WP_211601249.1">
    <property type="nucleotide sequence ID" value="NZ_JAGSNF010000003.1"/>
</dbReference>
<dbReference type="Gene3D" id="3.50.50.60">
    <property type="entry name" value="FAD/NAD(P)-binding domain"/>
    <property type="match status" value="1"/>
</dbReference>